<keyword evidence="1" id="KW-0812">Transmembrane</keyword>
<dbReference type="AlphaFoldDB" id="B1I3L3"/>
<reference evidence="2 3" key="2">
    <citation type="journal article" date="2008" name="Science">
        <title>Environmental genomics reveals a single-species ecosystem deep within Earth.</title>
        <authorList>
            <person name="Chivian D."/>
            <person name="Brodie E.L."/>
            <person name="Alm E.J."/>
            <person name="Culley D.E."/>
            <person name="Dehal P.S."/>
            <person name="Desantis T.Z."/>
            <person name="Gihring T.M."/>
            <person name="Lapidus A."/>
            <person name="Lin L.H."/>
            <person name="Lowry S.R."/>
            <person name="Moser D.P."/>
            <person name="Richardson P.M."/>
            <person name="Southam G."/>
            <person name="Wanger G."/>
            <person name="Pratt L.M."/>
            <person name="Andersen G.L."/>
            <person name="Hazen T.C."/>
            <person name="Brockman F.J."/>
            <person name="Arkin A.P."/>
            <person name="Onstott T.C."/>
        </authorList>
    </citation>
    <scope>NUCLEOTIDE SEQUENCE [LARGE SCALE GENOMIC DNA]</scope>
    <source>
        <strain evidence="2 3">MP104C</strain>
    </source>
</reference>
<dbReference type="eggNOG" id="ENOG50330Z5">
    <property type="taxonomic scope" value="Bacteria"/>
</dbReference>
<evidence type="ECO:0000313" key="2">
    <source>
        <dbReference type="EMBL" id="ACA59525.1"/>
    </source>
</evidence>
<organism evidence="2 3">
    <name type="scientific">Desulforudis audaxviator (strain MP104C)</name>
    <dbReference type="NCBI Taxonomy" id="477974"/>
    <lineage>
        <taxon>Bacteria</taxon>
        <taxon>Bacillati</taxon>
        <taxon>Bacillota</taxon>
        <taxon>Clostridia</taxon>
        <taxon>Thermoanaerobacterales</taxon>
        <taxon>Candidatus Desulforudaceae</taxon>
        <taxon>Candidatus Desulforudis</taxon>
    </lineage>
</organism>
<accession>B1I3L3</accession>
<dbReference type="STRING" id="477974.Daud_1013"/>
<dbReference type="HOGENOM" id="CLU_071454_1_0_9"/>
<keyword evidence="3" id="KW-1185">Reference proteome</keyword>
<evidence type="ECO:0000313" key="3">
    <source>
        <dbReference type="Proteomes" id="UP000008544"/>
    </source>
</evidence>
<reference evidence="3" key="1">
    <citation type="submission" date="2007-10" db="EMBL/GenBank/DDBJ databases">
        <title>Complete sequence of chromosome of Desulforudis audaxviator MP104C.</title>
        <authorList>
            <person name="Copeland A."/>
            <person name="Lucas S."/>
            <person name="Lapidus A."/>
            <person name="Barry K."/>
            <person name="Glavina del Rio T."/>
            <person name="Dalin E."/>
            <person name="Tice H."/>
            <person name="Bruce D."/>
            <person name="Pitluck S."/>
            <person name="Lowry S.R."/>
            <person name="Larimer F."/>
            <person name="Land M.L."/>
            <person name="Hauser L."/>
            <person name="Kyrpides N."/>
            <person name="Ivanova N.N."/>
            <person name="Richardson P."/>
        </authorList>
    </citation>
    <scope>NUCLEOTIDE SEQUENCE [LARGE SCALE GENOMIC DNA]</scope>
    <source>
        <strain evidence="3">MP104C</strain>
    </source>
</reference>
<gene>
    <name evidence="2" type="ordered locus">Daud_1013</name>
</gene>
<dbReference type="EMBL" id="CP000860">
    <property type="protein sequence ID" value="ACA59525.1"/>
    <property type="molecule type" value="Genomic_DNA"/>
</dbReference>
<name>B1I3L3_DESAP</name>
<dbReference type="Proteomes" id="UP000008544">
    <property type="component" value="Chromosome"/>
</dbReference>
<dbReference type="OrthoDB" id="2381602at2"/>
<protein>
    <submittedName>
        <fullName evidence="2">Stage III sporulation protein AG</fullName>
    </submittedName>
</protein>
<dbReference type="RefSeq" id="WP_012302111.1">
    <property type="nucleotide sequence ID" value="NC_010424.1"/>
</dbReference>
<proteinExistence type="predicted"/>
<evidence type="ECO:0000256" key="1">
    <source>
        <dbReference type="SAM" id="Phobius"/>
    </source>
</evidence>
<dbReference type="KEGG" id="dau:Daud_1013"/>
<feature type="transmembrane region" description="Helical" evidence="1">
    <location>
        <begin position="21"/>
        <end position="39"/>
    </location>
</feature>
<keyword evidence="1" id="KW-1133">Transmembrane helix</keyword>
<keyword evidence="1" id="KW-0472">Membrane</keyword>
<sequence length="203" mass="21744">MKLSDLIAGATGGGSKKHQKVVLLVLAALGVFLLLLGHLDLGGPQPTVPVNALTVPEPGGSPPLQARLQIQSEEEYLARTMEVMLQQISGAGRVDVVIRLEGSTTSEYALNQTTGRRVIDEKDPAGTTRVTTEVNDSGQLVVVRGDRGYEMPVVERETAPRVTGVLVVAEGARNPEIKAELFRATRVALGVEPHRILVLPKKF</sequence>